<evidence type="ECO:0000313" key="1">
    <source>
        <dbReference type="EMBL" id="KAA1244119.1"/>
    </source>
</evidence>
<dbReference type="AlphaFoldDB" id="A0A5B1BAK9"/>
<name>A0A5B1BAK9_MYCSI</name>
<accession>A0A5B1BAK9</accession>
<dbReference type="OrthoDB" id="4737243at2"/>
<organism evidence="1 2">
    <name type="scientific">Mycobacterium simiae</name>
    <name type="common">Mycobacterium habana</name>
    <dbReference type="NCBI Taxonomy" id="1784"/>
    <lineage>
        <taxon>Bacteria</taxon>
        <taxon>Bacillati</taxon>
        <taxon>Actinomycetota</taxon>
        <taxon>Actinomycetes</taxon>
        <taxon>Mycobacteriales</taxon>
        <taxon>Mycobacteriaceae</taxon>
        <taxon>Mycobacterium</taxon>
        <taxon>Mycobacterium simiae complex</taxon>
    </lineage>
</organism>
<keyword evidence="2" id="KW-1185">Reference proteome</keyword>
<reference evidence="1 2" key="1">
    <citation type="submission" date="2019-09" db="EMBL/GenBank/DDBJ databases">
        <title>Report of infection by Mycobacterium simiae a patient suffering from pulmonary tuberculosis.</title>
        <authorList>
            <person name="Mohanty P.S."/>
            <person name="Bansal A.K."/>
            <person name="Singh H."/>
            <person name="Sharma S."/>
            <person name="Patil S.A."/>
            <person name="Upadhaya P."/>
            <person name="Singh P.K."/>
            <person name="Kumar D."/>
            <person name="Kumar S."/>
            <person name="Singh R.K."/>
            <person name="Chaudhary B."/>
        </authorList>
    </citation>
    <scope>NUCLEOTIDE SEQUENCE [LARGE SCALE GENOMIC DNA]</scope>
    <source>
        <strain evidence="1 2">JAL-560-SIM</strain>
    </source>
</reference>
<proteinExistence type="predicted"/>
<dbReference type="EMBL" id="VTZN01000307">
    <property type="protein sequence ID" value="KAA1244119.1"/>
    <property type="molecule type" value="Genomic_DNA"/>
</dbReference>
<dbReference type="Proteomes" id="UP000324701">
    <property type="component" value="Unassembled WGS sequence"/>
</dbReference>
<gene>
    <name evidence="1" type="ORF">F0Q45_25115</name>
</gene>
<dbReference type="RefSeq" id="WP_149656460.1">
    <property type="nucleotide sequence ID" value="NZ_VTZN01000307.1"/>
</dbReference>
<comment type="caution">
    <text evidence="1">The sequence shown here is derived from an EMBL/GenBank/DDBJ whole genome shotgun (WGS) entry which is preliminary data.</text>
</comment>
<evidence type="ECO:0000313" key="2">
    <source>
        <dbReference type="Proteomes" id="UP000324701"/>
    </source>
</evidence>
<protein>
    <submittedName>
        <fullName evidence="1">Uncharacterized protein</fullName>
    </submittedName>
</protein>
<sequence length="190" mass="22357">MRHINEKDIAELIRRYNEWRRIYYYAGQAEPNEPDWQNDRLYFSDGYPYPDWSAYILERDPEGQYHVLHASTERRNIPLETSRAVFSRIQDAGKYIVYEIADLLRVSLGLDSLEKKWRDAGLDPEVNKIFLSDKQAKYELRSDAKAYLIAYSGGIQPYHHILRLSYDQLDVALLEGFPESVTNRLPANPR</sequence>